<sequence length="117" mass="12544">MSLGSLESSIMDVLWAADGPLTVRETLESLNRERTPPLAYTTVLTVMSRLADKGALVRTAKGRGHAYAPAVADEAALAVQGVLRTYGEAAVAHFLDRAATDPALRQRLKALLEDGQR</sequence>
<accession>A0ABN3K3G4</accession>
<evidence type="ECO:0000256" key="4">
    <source>
        <dbReference type="ARBA" id="ARBA00023163"/>
    </source>
</evidence>
<dbReference type="RefSeq" id="WP_344595346.1">
    <property type="nucleotide sequence ID" value="NZ_BAAARW010000030.1"/>
</dbReference>
<dbReference type="InterPro" id="IPR005650">
    <property type="entry name" value="BlaI_family"/>
</dbReference>
<dbReference type="InterPro" id="IPR036388">
    <property type="entry name" value="WH-like_DNA-bd_sf"/>
</dbReference>
<dbReference type="Proteomes" id="UP001501231">
    <property type="component" value="Unassembled WGS sequence"/>
</dbReference>
<name>A0ABN3K3G4_9ACTN</name>
<protein>
    <submittedName>
        <fullName evidence="5">BlaI/MecI/CopY family transcriptional regulator</fullName>
    </submittedName>
</protein>
<dbReference type="InterPro" id="IPR036390">
    <property type="entry name" value="WH_DNA-bd_sf"/>
</dbReference>
<reference evidence="5 6" key="1">
    <citation type="journal article" date="2019" name="Int. J. Syst. Evol. Microbiol.">
        <title>The Global Catalogue of Microorganisms (GCM) 10K type strain sequencing project: providing services to taxonomists for standard genome sequencing and annotation.</title>
        <authorList>
            <consortium name="The Broad Institute Genomics Platform"/>
            <consortium name="The Broad Institute Genome Sequencing Center for Infectious Disease"/>
            <person name="Wu L."/>
            <person name="Ma J."/>
        </authorList>
    </citation>
    <scope>NUCLEOTIDE SEQUENCE [LARGE SCALE GENOMIC DNA]</scope>
    <source>
        <strain evidence="5 6">JCM 3325</strain>
    </source>
</reference>
<evidence type="ECO:0000256" key="2">
    <source>
        <dbReference type="ARBA" id="ARBA00023015"/>
    </source>
</evidence>
<dbReference type="Pfam" id="PF03965">
    <property type="entry name" value="Penicillinase_R"/>
    <property type="match status" value="1"/>
</dbReference>
<keyword evidence="2" id="KW-0805">Transcription regulation</keyword>
<gene>
    <name evidence="5" type="ORF">GCM10010191_73270</name>
</gene>
<organism evidence="5 6">
    <name type="scientific">Actinomadura vinacea</name>
    <dbReference type="NCBI Taxonomy" id="115336"/>
    <lineage>
        <taxon>Bacteria</taxon>
        <taxon>Bacillati</taxon>
        <taxon>Actinomycetota</taxon>
        <taxon>Actinomycetes</taxon>
        <taxon>Streptosporangiales</taxon>
        <taxon>Thermomonosporaceae</taxon>
        <taxon>Actinomadura</taxon>
    </lineage>
</organism>
<dbReference type="EMBL" id="BAAARW010000030">
    <property type="protein sequence ID" value="GAA2445680.1"/>
    <property type="molecule type" value="Genomic_DNA"/>
</dbReference>
<evidence type="ECO:0000313" key="6">
    <source>
        <dbReference type="Proteomes" id="UP001501231"/>
    </source>
</evidence>
<comment type="similarity">
    <text evidence="1">Belongs to the BlaI transcriptional regulatory family.</text>
</comment>
<keyword evidence="6" id="KW-1185">Reference proteome</keyword>
<keyword evidence="3" id="KW-0238">DNA-binding</keyword>
<dbReference type="Gene3D" id="1.10.10.10">
    <property type="entry name" value="Winged helix-like DNA-binding domain superfamily/Winged helix DNA-binding domain"/>
    <property type="match status" value="1"/>
</dbReference>
<keyword evidence="4" id="KW-0804">Transcription</keyword>
<evidence type="ECO:0000256" key="1">
    <source>
        <dbReference type="ARBA" id="ARBA00011046"/>
    </source>
</evidence>
<proteinExistence type="inferred from homology"/>
<dbReference type="SUPFAM" id="SSF46785">
    <property type="entry name" value="Winged helix' DNA-binding domain"/>
    <property type="match status" value="1"/>
</dbReference>
<evidence type="ECO:0000256" key="3">
    <source>
        <dbReference type="ARBA" id="ARBA00023125"/>
    </source>
</evidence>
<evidence type="ECO:0000313" key="5">
    <source>
        <dbReference type="EMBL" id="GAA2445680.1"/>
    </source>
</evidence>
<comment type="caution">
    <text evidence="5">The sequence shown here is derived from an EMBL/GenBank/DDBJ whole genome shotgun (WGS) entry which is preliminary data.</text>
</comment>